<feature type="domain" description="Helicase C-terminal" evidence="4">
    <location>
        <begin position="251"/>
        <end position="402"/>
    </location>
</feature>
<evidence type="ECO:0000313" key="6">
    <source>
        <dbReference type="Proteomes" id="UP000013261"/>
    </source>
</evidence>
<gene>
    <name evidence="5" type="ORF">F904_00474</name>
</gene>
<dbReference type="Gene3D" id="3.40.50.300">
    <property type="entry name" value="P-loop containing nucleotide triphosphate hydrolases"/>
    <property type="match status" value="2"/>
</dbReference>
<dbReference type="EMBL" id="APRL01000003">
    <property type="protein sequence ID" value="ENW95183.1"/>
    <property type="molecule type" value="Genomic_DNA"/>
</dbReference>
<keyword evidence="1" id="KW-0547">Nucleotide-binding</keyword>
<feature type="domain" description="Helicase ATP-binding" evidence="3">
    <location>
        <begin position="33"/>
        <end position="214"/>
    </location>
</feature>
<dbReference type="RefSeq" id="WP_005184316.1">
    <property type="nucleotide sequence ID" value="NZ_KB850048.1"/>
</dbReference>
<organism evidence="5 6">
    <name type="scientific">Acinetobacter dispersus</name>
    <dbReference type="NCBI Taxonomy" id="70348"/>
    <lineage>
        <taxon>Bacteria</taxon>
        <taxon>Pseudomonadati</taxon>
        <taxon>Pseudomonadota</taxon>
        <taxon>Gammaproteobacteria</taxon>
        <taxon>Moraxellales</taxon>
        <taxon>Moraxellaceae</taxon>
        <taxon>Acinetobacter</taxon>
    </lineage>
</organism>
<keyword evidence="2" id="KW-0067">ATP-binding</keyword>
<dbReference type="InterPro" id="IPR011545">
    <property type="entry name" value="DEAD/DEAH_box_helicase_dom"/>
</dbReference>
<dbReference type="InterPro" id="IPR014001">
    <property type="entry name" value="Helicase_ATP-bd"/>
</dbReference>
<dbReference type="SUPFAM" id="SSF52540">
    <property type="entry name" value="P-loop containing nucleoside triphosphate hydrolases"/>
    <property type="match status" value="1"/>
</dbReference>
<proteinExistence type="predicted"/>
<dbReference type="InterPro" id="IPR052511">
    <property type="entry name" value="ATP-dep_Helicase"/>
</dbReference>
<accession>N9LG25</accession>
<dbReference type="SMART" id="SM00490">
    <property type="entry name" value="HELICc"/>
    <property type="match status" value="1"/>
</dbReference>
<dbReference type="PATRIC" id="fig|1217703.3.peg.452"/>
<dbReference type="PROSITE" id="PS51194">
    <property type="entry name" value="HELICASE_CTER"/>
    <property type="match status" value="1"/>
</dbReference>
<dbReference type="InterPro" id="IPR001650">
    <property type="entry name" value="Helicase_C-like"/>
</dbReference>
<dbReference type="OrthoDB" id="9815222at2"/>
<protein>
    <recommendedName>
        <fullName evidence="7">DEAD/DEAH box helicase</fullName>
    </recommendedName>
</protein>
<evidence type="ECO:0000313" key="5">
    <source>
        <dbReference type="EMBL" id="ENW95183.1"/>
    </source>
</evidence>
<sequence>MKDEFQTLHPSVQRWVYKQGWPDLREIQKKALNPILSGDRDVLISASTAAGKTEAFFLPACSKIANLEAGFGILYISPLKALINDQFRRLESLGEELKIPITPWHGDSLQSRKNNAKKNPLGILLITPESLESLLIRESGWLKTAFSNIKYIAIDEFHAFIGTDRGQHLLSLLNRIDHLLGQYETPIPRIALSATLGELETVPLALRPNQKLPCEIITATKNSATMQIQVRGYINPFQNKSDHLNNAEAQIFQDIYKFCRGGSHLVFANSRQRTESIANALSELCRQNRVPNEFFPHHGSLAKELREELEHRLQKESLPTTAVCTMTLELGIDIGKVNSVIQVTSPHSVASLRQRMGRSGRRSEPAILRMLIKEEELTKNSHIVDMLRLELIQSLAMIRLLIASKWFEPADTSQFHFSTLLHQILAIIAQWGGVRPDHIYTLLCKTGPFNKVSIIQFKILLTCMGGNDLIVQLKSGELTLGLRGEQIVNHYSFYAVFKTPEEYRIISGSKTLGTLPITTVVLKDQHIIFAGKRWKILDVESDKKVIRVIAAKGGLPPSFGGEGLSVHSIVRQEMFEILKSNDYRITVGAHKVDFIDRTAKLLFDESITTFNGANLANQSVIEVGQKVYIFTWLGDKITDTLKVIFIMNNFLVTTISGVIEIEQTTKKTVIEYLKAVLIRGIPTEQELAVYIQDKVIEKFDEYLDEELLNQGYGLRMFDSKNTFSYINKLLAAEQI</sequence>
<dbReference type="Pfam" id="PF00270">
    <property type="entry name" value="DEAD"/>
    <property type="match status" value="1"/>
</dbReference>
<dbReference type="GO" id="GO:0003677">
    <property type="term" value="F:DNA binding"/>
    <property type="evidence" value="ECO:0007669"/>
    <property type="project" value="TreeGrafter"/>
</dbReference>
<dbReference type="AlphaFoldDB" id="N9LG25"/>
<evidence type="ECO:0008006" key="7">
    <source>
        <dbReference type="Google" id="ProtNLM"/>
    </source>
</evidence>
<keyword evidence="6" id="KW-1185">Reference proteome</keyword>
<dbReference type="Proteomes" id="UP000013261">
    <property type="component" value="Unassembled WGS sequence"/>
</dbReference>
<comment type="caution">
    <text evidence="5">The sequence shown here is derived from an EMBL/GenBank/DDBJ whole genome shotgun (WGS) entry which is preliminary data.</text>
</comment>
<evidence type="ECO:0000259" key="3">
    <source>
        <dbReference type="PROSITE" id="PS51192"/>
    </source>
</evidence>
<evidence type="ECO:0000259" key="4">
    <source>
        <dbReference type="PROSITE" id="PS51194"/>
    </source>
</evidence>
<reference evidence="5 6" key="1">
    <citation type="submission" date="2013-02" db="EMBL/GenBank/DDBJ databases">
        <title>The Genome Sequence of Acinetobacter sp. ANC 4105.</title>
        <authorList>
            <consortium name="The Broad Institute Genome Sequencing Platform"/>
            <consortium name="The Broad Institute Genome Sequencing Center for Infectious Disease"/>
            <person name="Cerqueira G."/>
            <person name="Feldgarden M."/>
            <person name="Courvalin P."/>
            <person name="Perichon B."/>
            <person name="Grillot-Courvalin C."/>
            <person name="Clermont D."/>
            <person name="Rocha E."/>
            <person name="Yoon E.-J."/>
            <person name="Nemec A."/>
            <person name="Walker B."/>
            <person name="Young S.K."/>
            <person name="Zeng Q."/>
            <person name="Gargeya S."/>
            <person name="Fitzgerald M."/>
            <person name="Haas B."/>
            <person name="Abouelleil A."/>
            <person name="Alvarado L."/>
            <person name="Arachchi H.M."/>
            <person name="Berlin A.M."/>
            <person name="Chapman S.B."/>
            <person name="Dewar J."/>
            <person name="Goldberg J."/>
            <person name="Griggs A."/>
            <person name="Gujja S."/>
            <person name="Hansen M."/>
            <person name="Howarth C."/>
            <person name="Imamovic A."/>
            <person name="Larimer J."/>
            <person name="McCowan C."/>
            <person name="Murphy C."/>
            <person name="Neiman D."/>
            <person name="Pearson M."/>
            <person name="Priest M."/>
            <person name="Roberts A."/>
            <person name="Saif S."/>
            <person name="Shea T."/>
            <person name="Sisk P."/>
            <person name="Sykes S."/>
            <person name="Wortman J."/>
            <person name="Nusbaum C."/>
            <person name="Birren B."/>
        </authorList>
    </citation>
    <scope>NUCLEOTIDE SEQUENCE [LARGE SCALE GENOMIC DNA]</scope>
    <source>
        <strain evidence="5 6">ANC 4105</strain>
    </source>
</reference>
<dbReference type="Pfam" id="PF00271">
    <property type="entry name" value="Helicase_C"/>
    <property type="match status" value="1"/>
</dbReference>
<dbReference type="GO" id="GO:0005524">
    <property type="term" value="F:ATP binding"/>
    <property type="evidence" value="ECO:0007669"/>
    <property type="project" value="UniProtKB-KW"/>
</dbReference>
<dbReference type="PROSITE" id="PS51192">
    <property type="entry name" value="HELICASE_ATP_BIND_1"/>
    <property type="match status" value="1"/>
</dbReference>
<dbReference type="CDD" id="cd18796">
    <property type="entry name" value="SF2_C_LHR"/>
    <property type="match status" value="1"/>
</dbReference>
<dbReference type="InterPro" id="IPR027417">
    <property type="entry name" value="P-loop_NTPase"/>
</dbReference>
<evidence type="ECO:0000256" key="1">
    <source>
        <dbReference type="ARBA" id="ARBA00022741"/>
    </source>
</evidence>
<dbReference type="HOGENOM" id="CLU_002025_2_1_6"/>
<dbReference type="PANTHER" id="PTHR47962">
    <property type="entry name" value="ATP-DEPENDENT HELICASE LHR-RELATED-RELATED"/>
    <property type="match status" value="1"/>
</dbReference>
<dbReference type="SMART" id="SM00487">
    <property type="entry name" value="DEXDc"/>
    <property type="match status" value="1"/>
</dbReference>
<dbReference type="GO" id="GO:0016887">
    <property type="term" value="F:ATP hydrolysis activity"/>
    <property type="evidence" value="ECO:0007669"/>
    <property type="project" value="TreeGrafter"/>
</dbReference>
<name>N9LG25_9GAMM</name>
<dbReference type="eggNOG" id="COG1201">
    <property type="taxonomic scope" value="Bacteria"/>
</dbReference>
<dbReference type="PANTHER" id="PTHR47962:SF5">
    <property type="entry name" value="ATP-DEPENDENT HELICASE LHR-RELATED"/>
    <property type="match status" value="1"/>
</dbReference>
<evidence type="ECO:0000256" key="2">
    <source>
        <dbReference type="ARBA" id="ARBA00022840"/>
    </source>
</evidence>